<evidence type="ECO:0000256" key="16">
    <source>
        <dbReference type="ARBA" id="ARBA00038848"/>
    </source>
</evidence>
<evidence type="ECO:0000313" key="25">
    <source>
        <dbReference type="EMBL" id="GAA2358453.1"/>
    </source>
</evidence>
<comment type="caution">
    <text evidence="25">The sequence shown here is derived from an EMBL/GenBank/DDBJ whole genome shotgun (WGS) entry which is preliminary data.</text>
</comment>
<keyword evidence="4" id="KW-1003">Cell membrane</keyword>
<reference evidence="26" key="1">
    <citation type="journal article" date="2019" name="Int. J. Syst. Evol. Microbiol.">
        <title>The Global Catalogue of Microorganisms (GCM) 10K type strain sequencing project: providing services to taxonomists for standard genome sequencing and annotation.</title>
        <authorList>
            <consortium name="The Broad Institute Genomics Platform"/>
            <consortium name="The Broad Institute Genome Sequencing Center for Infectious Disease"/>
            <person name="Wu L."/>
            <person name="Ma J."/>
        </authorList>
    </citation>
    <scope>NUCLEOTIDE SEQUENCE [LARGE SCALE GENOMIC DNA]</scope>
    <source>
        <strain evidence="26">JCM 3272</strain>
    </source>
</reference>
<evidence type="ECO:0000256" key="4">
    <source>
        <dbReference type="ARBA" id="ARBA00022475"/>
    </source>
</evidence>
<proteinExistence type="inferred from homology"/>
<accession>A0ABP5TT94</accession>
<keyword evidence="6" id="KW-0053">Apoptosis</keyword>
<dbReference type="PANTHER" id="PTHR12418">
    <property type="entry name" value="ACYL-COENZYME A THIOESTERASE THEM4"/>
    <property type="match status" value="1"/>
</dbReference>
<evidence type="ECO:0000256" key="11">
    <source>
        <dbReference type="ARBA" id="ARBA00023136"/>
    </source>
</evidence>
<dbReference type="Proteomes" id="UP001501444">
    <property type="component" value="Unassembled WGS sequence"/>
</dbReference>
<evidence type="ECO:0000256" key="22">
    <source>
        <dbReference type="ARBA" id="ARBA00048074"/>
    </source>
</evidence>
<comment type="catalytic activity">
    <reaction evidence="21">
        <text>decanoyl-CoA + H2O = decanoate + CoA + H(+)</text>
        <dbReference type="Rhea" id="RHEA:40059"/>
        <dbReference type="ChEBI" id="CHEBI:15377"/>
        <dbReference type="ChEBI" id="CHEBI:15378"/>
        <dbReference type="ChEBI" id="CHEBI:27689"/>
        <dbReference type="ChEBI" id="CHEBI:57287"/>
        <dbReference type="ChEBI" id="CHEBI:61430"/>
    </reaction>
    <physiologicalReaction direction="left-to-right" evidence="21">
        <dbReference type="Rhea" id="RHEA:40060"/>
    </physiologicalReaction>
</comment>
<dbReference type="RefSeq" id="WP_344615139.1">
    <property type="nucleotide sequence ID" value="NZ_BAAARV010000046.1"/>
</dbReference>
<evidence type="ECO:0000256" key="20">
    <source>
        <dbReference type="ARBA" id="ARBA00047734"/>
    </source>
</evidence>
<evidence type="ECO:0000256" key="1">
    <source>
        <dbReference type="ARBA" id="ARBA00004170"/>
    </source>
</evidence>
<evidence type="ECO:0000259" key="24">
    <source>
        <dbReference type="Pfam" id="PF03061"/>
    </source>
</evidence>
<dbReference type="EC" id="3.1.2.2" evidence="16"/>
<evidence type="ECO:0000256" key="14">
    <source>
        <dbReference type="ARBA" id="ARBA00037002"/>
    </source>
</evidence>
<evidence type="ECO:0000256" key="19">
    <source>
        <dbReference type="ARBA" id="ARBA00047588"/>
    </source>
</evidence>
<evidence type="ECO:0000256" key="12">
    <source>
        <dbReference type="ARBA" id="ARBA00023273"/>
    </source>
</evidence>
<dbReference type="CDD" id="cd03443">
    <property type="entry name" value="PaaI_thioesterase"/>
    <property type="match status" value="1"/>
</dbReference>
<evidence type="ECO:0000256" key="6">
    <source>
        <dbReference type="ARBA" id="ARBA00022703"/>
    </source>
</evidence>
<organism evidence="25 26">
    <name type="scientific">Dactylosporangium salmoneum</name>
    <dbReference type="NCBI Taxonomy" id="53361"/>
    <lineage>
        <taxon>Bacteria</taxon>
        <taxon>Bacillati</taxon>
        <taxon>Actinomycetota</taxon>
        <taxon>Actinomycetes</taxon>
        <taxon>Micromonosporales</taxon>
        <taxon>Micromonosporaceae</taxon>
        <taxon>Dactylosporangium</taxon>
    </lineage>
</organism>
<evidence type="ECO:0000256" key="10">
    <source>
        <dbReference type="ARBA" id="ARBA00023098"/>
    </source>
</evidence>
<name>A0ABP5TT94_9ACTN</name>
<comment type="subcellular location">
    <subcellularLocation>
        <location evidence="3">Cell projection</location>
        <location evidence="3">Ruffle membrane</location>
    </subcellularLocation>
    <subcellularLocation>
        <location evidence="2">Cytoplasm</location>
    </subcellularLocation>
    <subcellularLocation>
        <location evidence="1">Membrane</location>
        <topology evidence="1">Peripheral membrane protein</topology>
    </subcellularLocation>
</comment>
<evidence type="ECO:0000256" key="21">
    <source>
        <dbReference type="ARBA" id="ARBA00047969"/>
    </source>
</evidence>
<sequence>MGQDWTQLERALFDPAGHPGRVAVAEAVRELMRAVATTTAATDDELGEVAGRLRQITAGIVAGDRCVRYPLPTGPFSGRVLGSGDPVFGMFNPVAGPLVVTIEPDGTAAGVLTPSPLFEGPGGAVHGGYTAFLVDAVMGTLLRALGISALTGTLSVRYLALTPLARPLHLSAWVESTDGRKVTAAARITVDGRPTVTATGLFIAAAGPAQG</sequence>
<evidence type="ECO:0000256" key="23">
    <source>
        <dbReference type="ARBA" id="ARBA00048180"/>
    </source>
</evidence>
<gene>
    <name evidence="25" type="ORF">GCM10010170_052190</name>
</gene>
<evidence type="ECO:0000313" key="26">
    <source>
        <dbReference type="Proteomes" id="UP001501444"/>
    </source>
</evidence>
<evidence type="ECO:0000256" key="18">
    <source>
        <dbReference type="ARBA" id="ARBA00043210"/>
    </source>
</evidence>
<evidence type="ECO:0000256" key="9">
    <source>
        <dbReference type="ARBA" id="ARBA00022946"/>
    </source>
</evidence>
<comment type="catalytic activity">
    <reaction evidence="13">
        <text>(5Z,8Z,11Z,14Z)-eicosatetraenoyl-CoA + H2O = (5Z,8Z,11Z,14Z)-eicosatetraenoate + CoA + H(+)</text>
        <dbReference type="Rhea" id="RHEA:40151"/>
        <dbReference type="ChEBI" id="CHEBI:15377"/>
        <dbReference type="ChEBI" id="CHEBI:15378"/>
        <dbReference type="ChEBI" id="CHEBI:32395"/>
        <dbReference type="ChEBI" id="CHEBI:57287"/>
        <dbReference type="ChEBI" id="CHEBI:57368"/>
    </reaction>
    <physiologicalReaction direction="left-to-right" evidence="13">
        <dbReference type="Rhea" id="RHEA:40152"/>
    </physiologicalReaction>
</comment>
<keyword evidence="8" id="KW-0276">Fatty acid metabolism</keyword>
<dbReference type="SUPFAM" id="SSF54637">
    <property type="entry name" value="Thioesterase/thiol ester dehydrase-isomerase"/>
    <property type="match status" value="1"/>
</dbReference>
<keyword evidence="12" id="KW-0966">Cell projection</keyword>
<dbReference type="PANTHER" id="PTHR12418:SF19">
    <property type="entry name" value="ACYL-COENZYME A THIOESTERASE THEM4"/>
    <property type="match status" value="1"/>
</dbReference>
<evidence type="ECO:0000256" key="3">
    <source>
        <dbReference type="ARBA" id="ARBA00004632"/>
    </source>
</evidence>
<evidence type="ECO:0000256" key="2">
    <source>
        <dbReference type="ARBA" id="ARBA00004496"/>
    </source>
</evidence>
<keyword evidence="5" id="KW-0963">Cytoplasm</keyword>
<evidence type="ECO:0000256" key="17">
    <source>
        <dbReference type="ARBA" id="ARBA00040123"/>
    </source>
</evidence>
<dbReference type="EMBL" id="BAAARV010000046">
    <property type="protein sequence ID" value="GAA2358453.1"/>
    <property type="molecule type" value="Genomic_DNA"/>
</dbReference>
<comment type="catalytic activity">
    <reaction evidence="23">
        <text>tetradecanoyl-CoA + H2O = tetradecanoate + CoA + H(+)</text>
        <dbReference type="Rhea" id="RHEA:40119"/>
        <dbReference type="ChEBI" id="CHEBI:15377"/>
        <dbReference type="ChEBI" id="CHEBI:15378"/>
        <dbReference type="ChEBI" id="CHEBI:30807"/>
        <dbReference type="ChEBI" id="CHEBI:57287"/>
        <dbReference type="ChEBI" id="CHEBI:57385"/>
    </reaction>
    <physiologicalReaction direction="left-to-right" evidence="23">
        <dbReference type="Rhea" id="RHEA:40120"/>
    </physiologicalReaction>
</comment>
<comment type="similarity">
    <text evidence="15">Belongs to the THEM4/THEM5 thioesterase family.</text>
</comment>
<dbReference type="InterPro" id="IPR029069">
    <property type="entry name" value="HotDog_dom_sf"/>
</dbReference>
<keyword evidence="7" id="KW-0378">Hydrolase</keyword>
<comment type="catalytic activity">
    <reaction evidence="20">
        <text>hexadecanoyl-CoA + H2O = hexadecanoate + CoA + H(+)</text>
        <dbReference type="Rhea" id="RHEA:16645"/>
        <dbReference type="ChEBI" id="CHEBI:7896"/>
        <dbReference type="ChEBI" id="CHEBI:15377"/>
        <dbReference type="ChEBI" id="CHEBI:15378"/>
        <dbReference type="ChEBI" id="CHEBI:57287"/>
        <dbReference type="ChEBI" id="CHEBI:57379"/>
        <dbReference type="EC" id="3.1.2.2"/>
    </reaction>
    <physiologicalReaction direction="left-to-right" evidence="20">
        <dbReference type="Rhea" id="RHEA:16646"/>
    </physiologicalReaction>
</comment>
<dbReference type="InterPro" id="IPR052365">
    <property type="entry name" value="THEM4/THEM5_acyl-CoA_thioest"/>
</dbReference>
<dbReference type="InterPro" id="IPR006683">
    <property type="entry name" value="Thioestr_dom"/>
</dbReference>
<evidence type="ECO:0000256" key="15">
    <source>
        <dbReference type="ARBA" id="ARBA00038456"/>
    </source>
</evidence>
<dbReference type="Pfam" id="PF03061">
    <property type="entry name" value="4HBT"/>
    <property type="match status" value="1"/>
</dbReference>
<comment type="catalytic activity">
    <reaction evidence="14">
        <text>(9Z)-octadecenoyl-CoA + H2O = (9Z)-octadecenoate + CoA + H(+)</text>
        <dbReference type="Rhea" id="RHEA:40139"/>
        <dbReference type="ChEBI" id="CHEBI:15377"/>
        <dbReference type="ChEBI" id="CHEBI:15378"/>
        <dbReference type="ChEBI" id="CHEBI:30823"/>
        <dbReference type="ChEBI" id="CHEBI:57287"/>
        <dbReference type="ChEBI" id="CHEBI:57387"/>
    </reaction>
    <physiologicalReaction direction="left-to-right" evidence="14">
        <dbReference type="Rhea" id="RHEA:40140"/>
    </physiologicalReaction>
</comment>
<keyword evidence="9" id="KW-0809">Transit peptide</keyword>
<dbReference type="Gene3D" id="3.10.129.10">
    <property type="entry name" value="Hotdog Thioesterase"/>
    <property type="match status" value="1"/>
</dbReference>
<comment type="catalytic activity">
    <reaction evidence="19">
        <text>octanoyl-CoA + H2O = octanoate + CoA + H(+)</text>
        <dbReference type="Rhea" id="RHEA:30143"/>
        <dbReference type="ChEBI" id="CHEBI:15377"/>
        <dbReference type="ChEBI" id="CHEBI:15378"/>
        <dbReference type="ChEBI" id="CHEBI:25646"/>
        <dbReference type="ChEBI" id="CHEBI:57287"/>
        <dbReference type="ChEBI" id="CHEBI:57386"/>
    </reaction>
    <physiologicalReaction direction="left-to-right" evidence="19">
        <dbReference type="Rhea" id="RHEA:30144"/>
    </physiologicalReaction>
</comment>
<keyword evidence="26" id="KW-1185">Reference proteome</keyword>
<keyword evidence="11" id="KW-0472">Membrane</keyword>
<evidence type="ECO:0000256" key="7">
    <source>
        <dbReference type="ARBA" id="ARBA00022801"/>
    </source>
</evidence>
<feature type="domain" description="Thioesterase" evidence="24">
    <location>
        <begin position="122"/>
        <end position="193"/>
    </location>
</feature>
<evidence type="ECO:0000256" key="5">
    <source>
        <dbReference type="ARBA" id="ARBA00022490"/>
    </source>
</evidence>
<protein>
    <recommendedName>
        <fullName evidence="17">Acyl-coenzyme A thioesterase THEM4</fullName>
        <ecNumber evidence="16">3.1.2.2</ecNumber>
    </recommendedName>
    <alternativeName>
        <fullName evidence="18">Thioesterase superfamily member 4</fullName>
    </alternativeName>
</protein>
<keyword evidence="10" id="KW-0443">Lipid metabolism</keyword>
<evidence type="ECO:0000256" key="8">
    <source>
        <dbReference type="ARBA" id="ARBA00022832"/>
    </source>
</evidence>
<evidence type="ECO:0000256" key="13">
    <source>
        <dbReference type="ARBA" id="ARBA00035852"/>
    </source>
</evidence>
<comment type="catalytic activity">
    <reaction evidence="22">
        <text>dodecanoyl-CoA + H2O = dodecanoate + CoA + H(+)</text>
        <dbReference type="Rhea" id="RHEA:30135"/>
        <dbReference type="ChEBI" id="CHEBI:15377"/>
        <dbReference type="ChEBI" id="CHEBI:15378"/>
        <dbReference type="ChEBI" id="CHEBI:18262"/>
        <dbReference type="ChEBI" id="CHEBI:57287"/>
        <dbReference type="ChEBI" id="CHEBI:57375"/>
    </reaction>
    <physiologicalReaction direction="left-to-right" evidence="22">
        <dbReference type="Rhea" id="RHEA:30136"/>
    </physiologicalReaction>
</comment>